<name>A0A9D9ELZ7_9SPIR</name>
<dbReference type="EMBL" id="JADIMS010000043">
    <property type="protein sequence ID" value="MBO8449983.1"/>
    <property type="molecule type" value="Genomic_DNA"/>
</dbReference>
<accession>A0A9D9ELZ7</accession>
<feature type="chain" id="PRO_5038833282" evidence="1">
    <location>
        <begin position="24"/>
        <end position="312"/>
    </location>
</feature>
<dbReference type="Proteomes" id="UP000823616">
    <property type="component" value="Unassembled WGS sequence"/>
</dbReference>
<reference evidence="3" key="1">
    <citation type="submission" date="2020-10" db="EMBL/GenBank/DDBJ databases">
        <authorList>
            <person name="Gilroy R."/>
        </authorList>
    </citation>
    <scope>NUCLEOTIDE SEQUENCE</scope>
    <source>
        <strain evidence="3">B3-4054</strain>
    </source>
</reference>
<protein>
    <submittedName>
        <fullName evidence="3">DUF4340 domain-containing protein</fullName>
    </submittedName>
</protein>
<organism evidence="3 4">
    <name type="scientific">Candidatus Avitreponema avistercoris</name>
    <dbReference type="NCBI Taxonomy" id="2840705"/>
    <lineage>
        <taxon>Bacteria</taxon>
        <taxon>Pseudomonadati</taxon>
        <taxon>Spirochaetota</taxon>
        <taxon>Spirochaetia</taxon>
        <taxon>Spirochaetales</taxon>
        <taxon>Candidatus Avitreponema</taxon>
    </lineage>
</organism>
<evidence type="ECO:0000256" key="1">
    <source>
        <dbReference type="SAM" id="SignalP"/>
    </source>
</evidence>
<feature type="domain" description="DUF4340" evidence="2">
    <location>
        <begin position="71"/>
        <end position="202"/>
    </location>
</feature>
<sequence>MTKRKSVLLAALVFLCAVYTLQAVFSSRGGAEILETETVPDRLEIRGNGTGSFVLVRRAAENGGEDSWFLEGQNFPADPVVARRMAETVSSLRLLGTVSAEAGSAAFGLDESSVLQVTAYSGSGVIRRLDIGKTSVTGAQTYAVVDGENSVRLVSGDLRARFAFTAEEVRDHRVFSLDPAAISRITCESAAGSFTLEKNGQPPVWQLASGGTSAGSGDPEKIASWVSSAVNLQAAGFPQDTAAGDFAGAEPAATVRFTMQDGEVTLTLYPPVSEEDNFFRALSSAQPWPFTLSSYTAERYQKDPAEFAADVP</sequence>
<dbReference type="Pfam" id="PF14238">
    <property type="entry name" value="DUF4340"/>
    <property type="match status" value="1"/>
</dbReference>
<evidence type="ECO:0000313" key="4">
    <source>
        <dbReference type="Proteomes" id="UP000823616"/>
    </source>
</evidence>
<evidence type="ECO:0000259" key="2">
    <source>
        <dbReference type="Pfam" id="PF14238"/>
    </source>
</evidence>
<feature type="signal peptide" evidence="1">
    <location>
        <begin position="1"/>
        <end position="23"/>
    </location>
</feature>
<comment type="caution">
    <text evidence="3">The sequence shown here is derived from an EMBL/GenBank/DDBJ whole genome shotgun (WGS) entry which is preliminary data.</text>
</comment>
<proteinExistence type="predicted"/>
<dbReference type="InterPro" id="IPR025641">
    <property type="entry name" value="DUF4340"/>
</dbReference>
<evidence type="ECO:0000313" key="3">
    <source>
        <dbReference type="EMBL" id="MBO8449983.1"/>
    </source>
</evidence>
<gene>
    <name evidence="3" type="ORF">IAA96_02640</name>
</gene>
<keyword evidence="1" id="KW-0732">Signal</keyword>
<dbReference type="AlphaFoldDB" id="A0A9D9ELZ7"/>
<reference evidence="3" key="2">
    <citation type="journal article" date="2021" name="PeerJ">
        <title>Extensive microbial diversity within the chicken gut microbiome revealed by metagenomics and culture.</title>
        <authorList>
            <person name="Gilroy R."/>
            <person name="Ravi A."/>
            <person name="Getino M."/>
            <person name="Pursley I."/>
            <person name="Horton D.L."/>
            <person name="Alikhan N.F."/>
            <person name="Baker D."/>
            <person name="Gharbi K."/>
            <person name="Hall N."/>
            <person name="Watson M."/>
            <person name="Adriaenssens E.M."/>
            <person name="Foster-Nyarko E."/>
            <person name="Jarju S."/>
            <person name="Secka A."/>
            <person name="Antonio M."/>
            <person name="Oren A."/>
            <person name="Chaudhuri R.R."/>
            <person name="La Ragione R."/>
            <person name="Hildebrand F."/>
            <person name="Pallen M.J."/>
        </authorList>
    </citation>
    <scope>NUCLEOTIDE SEQUENCE</scope>
    <source>
        <strain evidence="3">B3-4054</strain>
    </source>
</reference>